<dbReference type="Proteomes" id="UP000236379">
    <property type="component" value="Unassembled WGS sequence"/>
</dbReference>
<gene>
    <name evidence="1" type="ORF">CVO96_05110</name>
</gene>
<keyword evidence="2" id="KW-1185">Reference proteome</keyword>
<sequence>MFWNYVQTDKLYHDADTLDEAFTAANATLMGLAERLLGLMLDGIPNEVPAQLVITTDHGRLLLESERTVSAPHHFKPEGRAAFGAWASIPAQGFELGETYALLGRTTFGMTQDAAVMWGDQTFRTVTGATGREVCPHGGITPEEVLIPWAVYVRDLNFRLPSIEVAGKGEAEQPGIVVLRGINSTALPLKVSSTTGSLVALIGDLIGWTLPPHSATERQLTVTAWPKSETLGALYLKLGVQAGQGAVQYVDAQIALESEELYTPTASILDDLL</sequence>
<evidence type="ECO:0000313" key="2">
    <source>
        <dbReference type="Proteomes" id="UP000236379"/>
    </source>
</evidence>
<dbReference type="AlphaFoldDB" id="A0A2K3UWB9"/>
<protein>
    <recommendedName>
        <fullName evidence="3">PglZ domain-containing protein</fullName>
    </recommendedName>
</protein>
<evidence type="ECO:0000313" key="1">
    <source>
        <dbReference type="EMBL" id="PNY80832.1"/>
    </source>
</evidence>
<proteinExistence type="predicted"/>
<name>A0A2K3UWB9_9DEIO</name>
<reference evidence="1 2" key="1">
    <citation type="submission" date="2018-01" db="EMBL/GenBank/DDBJ databases">
        <title>Deinococcus koreensis sp. nov., a radiation-resistant bacterium isolated from river water.</title>
        <authorList>
            <person name="Choi A."/>
        </authorList>
    </citation>
    <scope>NUCLEOTIDE SEQUENCE [LARGE SCALE GENOMIC DNA]</scope>
    <source>
        <strain evidence="1 2">SJW1-2</strain>
    </source>
</reference>
<comment type="caution">
    <text evidence="1">The sequence shown here is derived from an EMBL/GenBank/DDBJ whole genome shotgun (WGS) entry which is preliminary data.</text>
</comment>
<dbReference type="EMBL" id="PPPD01000001">
    <property type="protein sequence ID" value="PNY80832.1"/>
    <property type="molecule type" value="Genomic_DNA"/>
</dbReference>
<accession>A0A2K3UWB9</accession>
<organism evidence="1 2">
    <name type="scientific">Deinococcus koreensis</name>
    <dbReference type="NCBI Taxonomy" id="2054903"/>
    <lineage>
        <taxon>Bacteria</taxon>
        <taxon>Thermotogati</taxon>
        <taxon>Deinococcota</taxon>
        <taxon>Deinococci</taxon>
        <taxon>Deinococcales</taxon>
        <taxon>Deinococcaceae</taxon>
        <taxon>Deinococcus</taxon>
    </lineage>
</organism>
<evidence type="ECO:0008006" key="3">
    <source>
        <dbReference type="Google" id="ProtNLM"/>
    </source>
</evidence>